<dbReference type="GO" id="GO:0005829">
    <property type="term" value="C:cytosol"/>
    <property type="evidence" value="ECO:0007669"/>
    <property type="project" value="TreeGrafter"/>
</dbReference>
<evidence type="ECO:0000313" key="10">
    <source>
        <dbReference type="EMBL" id="RUO20907.1"/>
    </source>
</evidence>
<reference evidence="11" key="1">
    <citation type="journal article" date="2018" name="Front. Microbiol.">
        <title>Genome-Based Analysis Reveals the Taxonomy and Diversity of the Family Idiomarinaceae.</title>
        <authorList>
            <person name="Liu Y."/>
            <person name="Lai Q."/>
            <person name="Shao Z."/>
        </authorList>
    </citation>
    <scope>NUCLEOTIDE SEQUENCE [LARGE SCALE GENOMIC DNA]</scope>
    <source>
        <strain evidence="11">GBPy7</strain>
    </source>
</reference>
<dbReference type="InterPro" id="IPR001867">
    <property type="entry name" value="OmpR/PhoB-type_DNA-bd"/>
</dbReference>
<dbReference type="InterPro" id="IPR001789">
    <property type="entry name" value="Sig_transdc_resp-reg_receiver"/>
</dbReference>
<dbReference type="OrthoDB" id="9802426at2"/>
<dbReference type="GO" id="GO:0032993">
    <property type="term" value="C:protein-DNA complex"/>
    <property type="evidence" value="ECO:0007669"/>
    <property type="project" value="TreeGrafter"/>
</dbReference>
<feature type="modified residue" description="4-aspartylphosphate" evidence="6">
    <location>
        <position position="51"/>
    </location>
</feature>
<dbReference type="SMART" id="SM00862">
    <property type="entry name" value="Trans_reg_C"/>
    <property type="match status" value="1"/>
</dbReference>
<sequence>MKILIVEDDQKLADFLTRGLASEGYATDTVSSIHDALSYVRAVKPEFVILDRLLEDGDGLQVCKGIRHLRIPCKILMLSALSDVDDRVQGLRSGADDYLGKPFHLEELLARISALTQRHHATYTANELQVGDLLLDLDRLELKRGDTLIELTAKELKIIEMLMRNPGRVMSRERILNHVWGILEDPATNIVDVYMARLRRKIDDEFAVKLLKTRRGLGYVLDMKAAE</sequence>
<comment type="caution">
    <text evidence="10">The sequence shown here is derived from an EMBL/GenBank/DDBJ whole genome shotgun (WGS) entry which is preliminary data.</text>
</comment>
<dbReference type="InterPro" id="IPR036388">
    <property type="entry name" value="WH-like_DNA-bd_sf"/>
</dbReference>
<keyword evidence="1 6" id="KW-0597">Phosphoprotein</keyword>
<accession>A0A432VWE5</accession>
<dbReference type="InterPro" id="IPR011006">
    <property type="entry name" value="CheY-like_superfamily"/>
</dbReference>
<dbReference type="CDD" id="cd00383">
    <property type="entry name" value="trans_reg_C"/>
    <property type="match status" value="1"/>
</dbReference>
<feature type="DNA-binding region" description="OmpR/PhoB-type" evidence="7">
    <location>
        <begin position="125"/>
        <end position="223"/>
    </location>
</feature>
<keyword evidence="5" id="KW-0804">Transcription</keyword>
<dbReference type="PROSITE" id="PS51755">
    <property type="entry name" value="OMPR_PHOB"/>
    <property type="match status" value="1"/>
</dbReference>
<dbReference type="PROSITE" id="PS50110">
    <property type="entry name" value="RESPONSE_REGULATORY"/>
    <property type="match status" value="1"/>
</dbReference>
<dbReference type="RefSeq" id="WP_126767157.1">
    <property type="nucleotide sequence ID" value="NZ_PIPJ01000004.1"/>
</dbReference>
<dbReference type="GO" id="GO:0000156">
    <property type="term" value="F:phosphorelay response regulator activity"/>
    <property type="evidence" value="ECO:0007669"/>
    <property type="project" value="TreeGrafter"/>
</dbReference>
<protein>
    <submittedName>
        <fullName evidence="10">DNA-binding response regulator</fullName>
    </submittedName>
</protein>
<dbReference type="GO" id="GO:0000976">
    <property type="term" value="F:transcription cis-regulatory region binding"/>
    <property type="evidence" value="ECO:0007669"/>
    <property type="project" value="TreeGrafter"/>
</dbReference>
<evidence type="ECO:0000313" key="11">
    <source>
        <dbReference type="Proteomes" id="UP000288395"/>
    </source>
</evidence>
<keyword evidence="11" id="KW-1185">Reference proteome</keyword>
<dbReference type="InterPro" id="IPR039420">
    <property type="entry name" value="WalR-like"/>
</dbReference>
<evidence type="ECO:0000256" key="6">
    <source>
        <dbReference type="PROSITE-ProRule" id="PRU00169"/>
    </source>
</evidence>
<dbReference type="PANTHER" id="PTHR48111">
    <property type="entry name" value="REGULATOR OF RPOS"/>
    <property type="match status" value="1"/>
</dbReference>
<dbReference type="Proteomes" id="UP000288395">
    <property type="component" value="Unassembled WGS sequence"/>
</dbReference>
<feature type="domain" description="OmpR/PhoB-type" evidence="9">
    <location>
        <begin position="125"/>
        <end position="223"/>
    </location>
</feature>
<evidence type="ECO:0000256" key="2">
    <source>
        <dbReference type="ARBA" id="ARBA00023012"/>
    </source>
</evidence>
<dbReference type="Gene3D" id="1.10.10.10">
    <property type="entry name" value="Winged helix-like DNA-binding domain superfamily/Winged helix DNA-binding domain"/>
    <property type="match status" value="1"/>
</dbReference>
<evidence type="ECO:0000259" key="9">
    <source>
        <dbReference type="PROSITE" id="PS51755"/>
    </source>
</evidence>
<dbReference type="Pfam" id="PF00072">
    <property type="entry name" value="Response_reg"/>
    <property type="match status" value="1"/>
</dbReference>
<dbReference type="SMART" id="SM00448">
    <property type="entry name" value="REC"/>
    <property type="match status" value="1"/>
</dbReference>
<dbReference type="Gene3D" id="6.10.250.690">
    <property type="match status" value="1"/>
</dbReference>
<dbReference type="SUPFAM" id="SSF52172">
    <property type="entry name" value="CheY-like"/>
    <property type="match status" value="1"/>
</dbReference>
<dbReference type="AlphaFoldDB" id="A0A432VWE5"/>
<keyword evidence="2" id="KW-0902">Two-component regulatory system</keyword>
<proteinExistence type="predicted"/>
<feature type="domain" description="Response regulatory" evidence="8">
    <location>
        <begin position="2"/>
        <end position="116"/>
    </location>
</feature>
<evidence type="ECO:0000256" key="7">
    <source>
        <dbReference type="PROSITE-ProRule" id="PRU01091"/>
    </source>
</evidence>
<gene>
    <name evidence="10" type="ORF">CWE08_07335</name>
</gene>
<dbReference type="Gene3D" id="3.40.50.2300">
    <property type="match status" value="1"/>
</dbReference>
<dbReference type="EMBL" id="PIPJ01000004">
    <property type="protein sequence ID" value="RUO20907.1"/>
    <property type="molecule type" value="Genomic_DNA"/>
</dbReference>
<evidence type="ECO:0000256" key="5">
    <source>
        <dbReference type="ARBA" id="ARBA00023163"/>
    </source>
</evidence>
<keyword evidence="3" id="KW-0805">Transcription regulation</keyword>
<organism evidence="10 11">
    <name type="scientific">Aliidiomarina iranensis</name>
    <dbReference type="NCBI Taxonomy" id="1434071"/>
    <lineage>
        <taxon>Bacteria</taxon>
        <taxon>Pseudomonadati</taxon>
        <taxon>Pseudomonadota</taxon>
        <taxon>Gammaproteobacteria</taxon>
        <taxon>Alteromonadales</taxon>
        <taxon>Idiomarinaceae</taxon>
        <taxon>Aliidiomarina</taxon>
    </lineage>
</organism>
<name>A0A432VWE5_9GAMM</name>
<keyword evidence="4 7" id="KW-0238">DNA-binding</keyword>
<evidence type="ECO:0000256" key="3">
    <source>
        <dbReference type="ARBA" id="ARBA00023015"/>
    </source>
</evidence>
<dbReference type="FunFam" id="1.10.10.10:FF:000005">
    <property type="entry name" value="Two-component system response regulator"/>
    <property type="match status" value="1"/>
</dbReference>
<evidence type="ECO:0000259" key="8">
    <source>
        <dbReference type="PROSITE" id="PS50110"/>
    </source>
</evidence>
<evidence type="ECO:0000256" key="4">
    <source>
        <dbReference type="ARBA" id="ARBA00023125"/>
    </source>
</evidence>
<dbReference type="Pfam" id="PF00486">
    <property type="entry name" value="Trans_reg_C"/>
    <property type="match status" value="1"/>
</dbReference>
<dbReference type="PANTHER" id="PTHR48111:SF22">
    <property type="entry name" value="REGULATOR OF RPOS"/>
    <property type="match status" value="1"/>
</dbReference>
<evidence type="ECO:0000256" key="1">
    <source>
        <dbReference type="ARBA" id="ARBA00022553"/>
    </source>
</evidence>
<dbReference type="GO" id="GO:0006355">
    <property type="term" value="P:regulation of DNA-templated transcription"/>
    <property type="evidence" value="ECO:0007669"/>
    <property type="project" value="InterPro"/>
</dbReference>